<reference evidence="2" key="1">
    <citation type="journal article" date="2024" name="IScience">
        <title>Strigolactones Initiate the Formation of Haustorium-like Structures in Castilleja.</title>
        <authorList>
            <person name="Buerger M."/>
            <person name="Peterson D."/>
            <person name="Chory J."/>
        </authorList>
    </citation>
    <scope>NUCLEOTIDE SEQUENCE [LARGE SCALE GENOMIC DNA]</scope>
</reference>
<keyword evidence="2" id="KW-1185">Reference proteome</keyword>
<comment type="caution">
    <text evidence="1">The sequence shown here is derived from an EMBL/GenBank/DDBJ whole genome shotgun (WGS) entry which is preliminary data.</text>
</comment>
<evidence type="ECO:0000313" key="1">
    <source>
        <dbReference type="EMBL" id="KAL3620235.1"/>
    </source>
</evidence>
<dbReference type="AlphaFoldDB" id="A0ABD3BRS7"/>
<dbReference type="Proteomes" id="UP001632038">
    <property type="component" value="Unassembled WGS sequence"/>
</dbReference>
<evidence type="ECO:0000313" key="2">
    <source>
        <dbReference type="Proteomes" id="UP001632038"/>
    </source>
</evidence>
<name>A0ABD3BRS7_9LAMI</name>
<organism evidence="1 2">
    <name type="scientific">Castilleja foliolosa</name>
    <dbReference type="NCBI Taxonomy" id="1961234"/>
    <lineage>
        <taxon>Eukaryota</taxon>
        <taxon>Viridiplantae</taxon>
        <taxon>Streptophyta</taxon>
        <taxon>Embryophyta</taxon>
        <taxon>Tracheophyta</taxon>
        <taxon>Spermatophyta</taxon>
        <taxon>Magnoliopsida</taxon>
        <taxon>eudicotyledons</taxon>
        <taxon>Gunneridae</taxon>
        <taxon>Pentapetalae</taxon>
        <taxon>asterids</taxon>
        <taxon>lamiids</taxon>
        <taxon>Lamiales</taxon>
        <taxon>Orobanchaceae</taxon>
        <taxon>Pedicularideae</taxon>
        <taxon>Castillejinae</taxon>
        <taxon>Castilleja</taxon>
    </lineage>
</organism>
<sequence length="447" mass="50250">MGSTSTINVPLCERTWFMEVPELAEDLKTIPFDDEVIAELAYLKSYTTVIGMKERIWPDLLIDRIAPVFYWVPMNGLNPKRALDCIDGFIRCYRYRLATMTPEGWDSDDTRLASIVLGVSRAVMTRSYDLKIDDINAHELAAPLLSVSFPTSIRKNARFSPQYTVLIDNDSPHISMLEDSINLAQAEKELIMVIMRSAQAIIPIQGYNLINHGHHYLSEKTKLSNRAFLDMERQLWVSAVMKDMNETLLRDIIWHKAGYPVAIHIKEYAATSPAVKQHFVAAKLGSVAARLPAWETVIRTADTYVKLSEVVDSIWSTVGGSFNMEAIRSRMLAVKAMPRWKENLSSPVNMTGGVMLTSRTAAISALEDTMAKNADKMALAFGFFVAMTEDSSSDIGNSVGYSLMESRSLNRLKMDNIGSFFLGTELYKDYKAVRKRCQVELEDCHAA</sequence>
<proteinExistence type="predicted"/>
<protein>
    <submittedName>
        <fullName evidence="1">Uncharacterized protein</fullName>
    </submittedName>
</protein>
<dbReference type="EMBL" id="JAVIJP010000066">
    <property type="protein sequence ID" value="KAL3620235.1"/>
    <property type="molecule type" value="Genomic_DNA"/>
</dbReference>
<accession>A0ABD3BRS7</accession>
<gene>
    <name evidence="1" type="ORF">CASFOL_035147</name>
</gene>